<sequence>MTELFFITGMGVLTAVALWWGFRHLPREKWQIMAVVPRHKTEQGWQGLNLTYYGVLCANAYTVAVVLFLILATSARISLSGLCVFITGVLAVCLPTSRIIARVVEKKKGTLTVGGAVFAGILVSPPLVLLINRVFEPVMATPLHPLILLSAVSIAYAFGEGLGRLACISFGCCYGKPLDQCPPVIQTLFSRFYLIFTGPLKKITYASGYDGQKVVPVQIITAALSTGTGLAGTLLFLNGFYRTAFLVTLAVTQIWRFVSEFLRADFRGGMRITAYQIMALVTLGFAGAMALGLPVDNSLPQPRLHEAVSSLWTPWMILFVQGIWAASFFHTGKSMVTGSRIVFHVEKTHI</sequence>
<feature type="transmembrane region" description="Helical" evidence="1">
    <location>
        <begin position="274"/>
        <end position="292"/>
    </location>
</feature>
<dbReference type="GO" id="GO:0008961">
    <property type="term" value="F:phosphatidylglycerol-prolipoprotein diacylglyceryl transferase activity"/>
    <property type="evidence" value="ECO:0007669"/>
    <property type="project" value="InterPro"/>
</dbReference>
<organism evidence="2 3">
    <name type="scientific">Desulfotignum balticum</name>
    <dbReference type="NCBI Taxonomy" id="115781"/>
    <lineage>
        <taxon>Bacteria</taxon>
        <taxon>Pseudomonadati</taxon>
        <taxon>Thermodesulfobacteriota</taxon>
        <taxon>Desulfobacteria</taxon>
        <taxon>Desulfobacterales</taxon>
        <taxon>Desulfobacteraceae</taxon>
        <taxon>Desulfotignum</taxon>
    </lineage>
</organism>
<evidence type="ECO:0000313" key="3">
    <source>
        <dbReference type="Proteomes" id="UP000706172"/>
    </source>
</evidence>
<name>A0A931GC18_9BACT</name>
<reference evidence="2" key="1">
    <citation type="submission" date="2020-07" db="EMBL/GenBank/DDBJ databases">
        <title>Severe corrosion of carbon steel in oil field produced water can be linked to methanogenic archaea containing a special type of NiFe hydrogenase.</title>
        <authorList>
            <person name="Lahme S."/>
            <person name="Mand J."/>
            <person name="Longwell J."/>
            <person name="Smith R."/>
            <person name="Enning D."/>
        </authorList>
    </citation>
    <scope>NUCLEOTIDE SEQUENCE</scope>
    <source>
        <strain evidence="2">MIC098Bin6</strain>
    </source>
</reference>
<feature type="transmembrane region" description="Helical" evidence="1">
    <location>
        <begin position="6"/>
        <end position="22"/>
    </location>
</feature>
<dbReference type="InterPro" id="IPR001640">
    <property type="entry name" value="Lgt"/>
</dbReference>
<dbReference type="EMBL" id="JACCQK010000482">
    <property type="protein sequence ID" value="MBG0779884.1"/>
    <property type="molecule type" value="Genomic_DNA"/>
</dbReference>
<feature type="transmembrane region" description="Helical" evidence="1">
    <location>
        <begin position="109"/>
        <end position="131"/>
    </location>
</feature>
<feature type="transmembrane region" description="Helical" evidence="1">
    <location>
        <begin position="77"/>
        <end position="97"/>
    </location>
</feature>
<dbReference type="Pfam" id="PF01790">
    <property type="entry name" value="LGT"/>
    <property type="match status" value="1"/>
</dbReference>
<keyword evidence="1" id="KW-0812">Transmembrane</keyword>
<evidence type="ECO:0000256" key="1">
    <source>
        <dbReference type="SAM" id="Phobius"/>
    </source>
</evidence>
<keyword evidence="1" id="KW-0472">Membrane</keyword>
<proteinExistence type="predicted"/>
<comment type="caution">
    <text evidence="2">The sequence shown here is derived from an EMBL/GenBank/DDBJ whole genome shotgun (WGS) entry which is preliminary data.</text>
</comment>
<dbReference type="AlphaFoldDB" id="A0A931GC18"/>
<gene>
    <name evidence="2" type="ORF">H0S81_08160</name>
</gene>
<accession>A0A931GC18</accession>
<dbReference type="GO" id="GO:0042158">
    <property type="term" value="P:lipoprotein biosynthetic process"/>
    <property type="evidence" value="ECO:0007669"/>
    <property type="project" value="InterPro"/>
</dbReference>
<feature type="transmembrane region" description="Helical" evidence="1">
    <location>
        <begin position="312"/>
        <end position="330"/>
    </location>
</feature>
<feature type="transmembrane region" description="Helical" evidence="1">
    <location>
        <begin position="143"/>
        <end position="159"/>
    </location>
</feature>
<feature type="transmembrane region" description="Helical" evidence="1">
    <location>
        <begin position="243"/>
        <end position="262"/>
    </location>
</feature>
<feature type="transmembrane region" description="Helical" evidence="1">
    <location>
        <begin position="214"/>
        <end position="237"/>
    </location>
</feature>
<protein>
    <submittedName>
        <fullName evidence="2">Prolipoprotein diacylglyceryl transferase</fullName>
    </submittedName>
</protein>
<keyword evidence="2" id="KW-0808">Transferase</keyword>
<feature type="transmembrane region" description="Helical" evidence="1">
    <location>
        <begin position="50"/>
        <end position="71"/>
    </location>
</feature>
<evidence type="ECO:0000313" key="2">
    <source>
        <dbReference type="EMBL" id="MBG0779884.1"/>
    </source>
</evidence>
<dbReference type="GO" id="GO:0005886">
    <property type="term" value="C:plasma membrane"/>
    <property type="evidence" value="ECO:0007669"/>
    <property type="project" value="InterPro"/>
</dbReference>
<keyword evidence="1" id="KW-1133">Transmembrane helix</keyword>
<dbReference type="Proteomes" id="UP000706172">
    <property type="component" value="Unassembled WGS sequence"/>
</dbReference>